<proteinExistence type="predicted"/>
<evidence type="ECO:0000313" key="2">
    <source>
        <dbReference type="EMBL" id="CDW86126.1"/>
    </source>
</evidence>
<evidence type="ECO:0000313" key="3">
    <source>
        <dbReference type="Proteomes" id="UP000039865"/>
    </source>
</evidence>
<protein>
    <submittedName>
        <fullName evidence="2">Uncharacterized protein</fullName>
    </submittedName>
</protein>
<dbReference type="AlphaFoldDB" id="A0A078AVM8"/>
<feature type="region of interest" description="Disordered" evidence="1">
    <location>
        <begin position="67"/>
        <end position="102"/>
    </location>
</feature>
<gene>
    <name evidence="2" type="primary">Contig13351.g14246</name>
    <name evidence="2" type="ORF">STYLEM_15217</name>
</gene>
<keyword evidence="3" id="KW-1185">Reference proteome</keyword>
<feature type="compositionally biased region" description="Polar residues" evidence="1">
    <location>
        <begin position="72"/>
        <end position="102"/>
    </location>
</feature>
<sequence>MTSNYQQSDATCYKQSQRKSSPPSLQLLDTNLELQSDQLYTSAPLTPYLKPQSNKQNQRQLNGFKPLILPKSHNSFDSSSAPSTEMDTSTNSSDTIRSPTQQEGDNFVSWESILSALIPQDLTSFEGHNNRQQSEIEVMFTNSPIKSFLFARDIAQEQSQTSDLYNHNRQSGCSL</sequence>
<reference evidence="2 3" key="1">
    <citation type="submission" date="2014-06" db="EMBL/GenBank/DDBJ databases">
        <authorList>
            <person name="Swart Estienne"/>
        </authorList>
    </citation>
    <scope>NUCLEOTIDE SEQUENCE [LARGE SCALE GENOMIC DNA]</scope>
    <source>
        <strain evidence="2 3">130c</strain>
    </source>
</reference>
<feature type="region of interest" description="Disordered" evidence="1">
    <location>
        <begin position="1"/>
        <end position="25"/>
    </location>
</feature>
<name>A0A078AVM8_STYLE</name>
<dbReference type="InParanoid" id="A0A078AVM8"/>
<accession>A0A078AVM8</accession>
<dbReference type="Proteomes" id="UP000039865">
    <property type="component" value="Unassembled WGS sequence"/>
</dbReference>
<organism evidence="2 3">
    <name type="scientific">Stylonychia lemnae</name>
    <name type="common">Ciliate</name>
    <dbReference type="NCBI Taxonomy" id="5949"/>
    <lineage>
        <taxon>Eukaryota</taxon>
        <taxon>Sar</taxon>
        <taxon>Alveolata</taxon>
        <taxon>Ciliophora</taxon>
        <taxon>Intramacronucleata</taxon>
        <taxon>Spirotrichea</taxon>
        <taxon>Stichotrichia</taxon>
        <taxon>Sporadotrichida</taxon>
        <taxon>Oxytrichidae</taxon>
        <taxon>Stylonychinae</taxon>
        <taxon>Stylonychia</taxon>
    </lineage>
</organism>
<dbReference type="EMBL" id="CCKQ01014371">
    <property type="protein sequence ID" value="CDW86126.1"/>
    <property type="molecule type" value="Genomic_DNA"/>
</dbReference>
<evidence type="ECO:0000256" key="1">
    <source>
        <dbReference type="SAM" id="MobiDB-lite"/>
    </source>
</evidence>